<evidence type="ECO:0000313" key="3">
    <source>
        <dbReference type="EMBL" id="JAB77287.1"/>
    </source>
</evidence>
<feature type="domain" description="BPTI/Kunitz inhibitor" evidence="2">
    <location>
        <begin position="25"/>
        <end position="76"/>
    </location>
</feature>
<organism evidence="3">
    <name type="scientific">Ixodes ricinus</name>
    <name type="common">Common tick</name>
    <name type="synonym">Acarus ricinus</name>
    <dbReference type="NCBI Taxonomy" id="34613"/>
    <lineage>
        <taxon>Eukaryota</taxon>
        <taxon>Metazoa</taxon>
        <taxon>Ecdysozoa</taxon>
        <taxon>Arthropoda</taxon>
        <taxon>Chelicerata</taxon>
        <taxon>Arachnida</taxon>
        <taxon>Acari</taxon>
        <taxon>Parasitiformes</taxon>
        <taxon>Ixodida</taxon>
        <taxon>Ixodoidea</taxon>
        <taxon>Ixodidae</taxon>
        <taxon>Ixodinae</taxon>
        <taxon>Ixodes</taxon>
    </lineage>
</organism>
<accession>V5HNS9</accession>
<dbReference type="SUPFAM" id="SSF57362">
    <property type="entry name" value="BPTI-like"/>
    <property type="match status" value="1"/>
</dbReference>
<dbReference type="EMBL" id="GANP01007181">
    <property type="protein sequence ID" value="JAB77287.1"/>
    <property type="molecule type" value="mRNA"/>
</dbReference>
<proteinExistence type="evidence at transcript level"/>
<reference evidence="3" key="1">
    <citation type="journal article" date="2015" name="Sci. Rep.">
        <title>Tissue- and time-dependent transcription in Ixodes ricinus salivary glands and midguts when blood feeding on the vertebrate host.</title>
        <authorList>
            <person name="Kotsyfakis M."/>
            <person name="Schwarz A."/>
            <person name="Erhart J."/>
            <person name="Ribeiro J.M."/>
        </authorList>
    </citation>
    <scope>NUCLEOTIDE SEQUENCE</scope>
    <source>
        <tissue evidence="3">Salivary gland and midgut</tissue>
    </source>
</reference>
<dbReference type="InterPro" id="IPR036880">
    <property type="entry name" value="Kunitz_BPTI_sf"/>
</dbReference>
<evidence type="ECO:0000259" key="2">
    <source>
        <dbReference type="PROSITE" id="PS50279"/>
    </source>
</evidence>
<feature type="signal peptide" evidence="1">
    <location>
        <begin position="1"/>
        <end position="19"/>
    </location>
</feature>
<sequence length="83" mass="8938">MKATIAVTCFFSAVVLISALSEEQCRAPRPSTMCGPGVRVTDQYYFNVLTDKCEHATGCDSGPNNFPNEGQCKAECPFGQNAL</sequence>
<name>V5HNS9_IXORI</name>
<dbReference type="Pfam" id="PF00014">
    <property type="entry name" value="Kunitz_BPTI"/>
    <property type="match status" value="1"/>
</dbReference>
<dbReference type="InterPro" id="IPR002223">
    <property type="entry name" value="Kunitz_BPTI"/>
</dbReference>
<feature type="chain" id="PRO_5004735593" evidence="1">
    <location>
        <begin position="20"/>
        <end position="83"/>
    </location>
</feature>
<keyword evidence="1" id="KW-0732">Signal</keyword>
<dbReference type="AlphaFoldDB" id="V5HNS9"/>
<evidence type="ECO:0000256" key="1">
    <source>
        <dbReference type="SAM" id="SignalP"/>
    </source>
</evidence>
<protein>
    <submittedName>
        <fullName evidence="3">Putative tick kunitz 44</fullName>
    </submittedName>
</protein>
<dbReference type="GO" id="GO:0004867">
    <property type="term" value="F:serine-type endopeptidase inhibitor activity"/>
    <property type="evidence" value="ECO:0007669"/>
    <property type="project" value="InterPro"/>
</dbReference>
<dbReference type="PROSITE" id="PS50279">
    <property type="entry name" value="BPTI_KUNITZ_2"/>
    <property type="match status" value="1"/>
</dbReference>
<dbReference type="SMART" id="SM00131">
    <property type="entry name" value="KU"/>
    <property type="match status" value="1"/>
</dbReference>
<dbReference type="Gene3D" id="4.10.410.10">
    <property type="entry name" value="Pancreatic trypsin inhibitor Kunitz domain"/>
    <property type="match status" value="1"/>
</dbReference>